<evidence type="ECO:0000256" key="1">
    <source>
        <dbReference type="SAM" id="SignalP"/>
    </source>
</evidence>
<dbReference type="RefSeq" id="WP_317701278.1">
    <property type="nucleotide sequence ID" value="NZ_CP136921.1"/>
</dbReference>
<feature type="signal peptide" evidence="1">
    <location>
        <begin position="1"/>
        <end position="29"/>
    </location>
</feature>
<dbReference type="PANTHER" id="PTHR35812:SF1">
    <property type="entry name" value="LIPOPROTEIN"/>
    <property type="match status" value="1"/>
</dbReference>
<name>A0ABZ0J275_9BURK</name>
<sequence>MISTATPDFRPLALLPWLALALCSAPATQAQTRPLNDTGITWSGHATSGNATTCDSGHPAGQDCHYGRDKAAADGALTKVGASTPNNGVANGFDYTKIANNGSVLPANAALGSSPGDWACTRDNVTGLIWEVKTTSGLRSQAHTYSWYMTGSPDGNAGTASGGTCETEGRCDTEKYVADVNATNLCGHTDWRMPTVKELEGIADLGRSNPAIDPTYFPNTPSSYVWSGSPNAGYSSYAWNVNFGYGNANDGLRSSSSRVRLVRAGQ</sequence>
<keyword evidence="4" id="KW-1185">Reference proteome</keyword>
<dbReference type="InterPro" id="IPR011460">
    <property type="entry name" value="Lcl_C"/>
</dbReference>
<accession>A0ABZ0J275</accession>
<keyword evidence="1" id="KW-0732">Signal</keyword>
<dbReference type="PANTHER" id="PTHR35812">
    <property type="entry name" value="LIPOPROTEIN"/>
    <property type="match status" value="1"/>
</dbReference>
<dbReference type="EMBL" id="CP136921">
    <property type="protein sequence ID" value="WOO31809.1"/>
    <property type="molecule type" value="Genomic_DNA"/>
</dbReference>
<feature type="chain" id="PRO_5047510552" evidence="1">
    <location>
        <begin position="30"/>
        <end position="266"/>
    </location>
</feature>
<protein>
    <submittedName>
        <fullName evidence="3">DUF1566 domain-containing protein</fullName>
    </submittedName>
</protein>
<organism evidence="3 4">
    <name type="scientific">Diaphorobacter limosus</name>
    <dbReference type="NCBI Taxonomy" id="3036128"/>
    <lineage>
        <taxon>Bacteria</taxon>
        <taxon>Pseudomonadati</taxon>
        <taxon>Pseudomonadota</taxon>
        <taxon>Betaproteobacteria</taxon>
        <taxon>Burkholderiales</taxon>
        <taxon>Comamonadaceae</taxon>
        <taxon>Diaphorobacter</taxon>
    </lineage>
</organism>
<feature type="domain" description="Lcl C-terminal" evidence="2">
    <location>
        <begin position="120"/>
        <end position="263"/>
    </location>
</feature>
<reference evidence="3 4" key="1">
    <citation type="submission" date="2023-03" db="EMBL/GenBank/DDBJ databases">
        <title>Diaphorobacter basophil sp. nov., isolated from a sewage-treatment plant.</title>
        <authorList>
            <person name="Yang K."/>
        </authorList>
    </citation>
    <scope>NUCLEOTIDE SEQUENCE [LARGE SCALE GENOMIC DNA]</scope>
    <source>
        <strain evidence="3 4">Y-1</strain>
    </source>
</reference>
<proteinExistence type="predicted"/>
<evidence type="ECO:0000313" key="3">
    <source>
        <dbReference type="EMBL" id="WOO31809.1"/>
    </source>
</evidence>
<evidence type="ECO:0000313" key="4">
    <source>
        <dbReference type="Proteomes" id="UP001303211"/>
    </source>
</evidence>
<gene>
    <name evidence="3" type="ORF">P4826_15605</name>
</gene>
<dbReference type="Pfam" id="PF07603">
    <property type="entry name" value="Lcl_C"/>
    <property type="match status" value="1"/>
</dbReference>
<evidence type="ECO:0000259" key="2">
    <source>
        <dbReference type="Pfam" id="PF07603"/>
    </source>
</evidence>
<dbReference type="Proteomes" id="UP001303211">
    <property type="component" value="Chromosome"/>
</dbReference>